<dbReference type="GO" id="GO:0042910">
    <property type="term" value="F:xenobiotic transmembrane transporter activity"/>
    <property type="evidence" value="ECO:0007669"/>
    <property type="project" value="InterPro"/>
</dbReference>
<evidence type="ECO:0000313" key="3">
    <source>
        <dbReference type="EMBL" id="TPG86224.1"/>
    </source>
</evidence>
<keyword evidence="2" id="KW-0812">Transmembrane</keyword>
<evidence type="ECO:0000256" key="1">
    <source>
        <dbReference type="ARBA" id="ARBA00022448"/>
    </source>
</evidence>
<accession>A0A502IJ95</accession>
<feature type="transmembrane region" description="Helical" evidence="2">
    <location>
        <begin position="176"/>
        <end position="198"/>
    </location>
</feature>
<proteinExistence type="predicted"/>
<dbReference type="Proteomes" id="UP000320914">
    <property type="component" value="Unassembled WGS sequence"/>
</dbReference>
<dbReference type="PANTHER" id="PTHR43298">
    <property type="entry name" value="MULTIDRUG RESISTANCE PROTEIN NORM-RELATED"/>
    <property type="match status" value="1"/>
</dbReference>
<gene>
    <name evidence="3" type="ORF">EAH74_05025</name>
</gene>
<organism evidence="3 4">
    <name type="scientific">Pseudomonas mandelii</name>
    <dbReference type="NCBI Taxonomy" id="75612"/>
    <lineage>
        <taxon>Bacteria</taxon>
        <taxon>Pseudomonadati</taxon>
        <taxon>Pseudomonadota</taxon>
        <taxon>Gammaproteobacteria</taxon>
        <taxon>Pseudomonadales</taxon>
        <taxon>Pseudomonadaceae</taxon>
        <taxon>Pseudomonas</taxon>
    </lineage>
</organism>
<dbReference type="EMBL" id="RCZA01000002">
    <property type="protein sequence ID" value="TPG86224.1"/>
    <property type="molecule type" value="Genomic_DNA"/>
</dbReference>
<sequence>MEVTRLAIPLILSRLGEMTVSLFYFSFIGHFIISSLSHASFAWALTSFLTVVGIGFFSTSLMKVAGSTDLNAESVELDLVISFRLAFLYGAIIVSAIFVYSISESRSLTDNGNLEGLKLLLILSLSIPALYLQITIFNFFNAIKIAKYELIYTWLFNATLASACAILIATNTNTNAIHFISTYVGLRCFFVVLAFCFFDRKIHKHILKFRHSQSIPTKAYVNYFISSLPMALCFGGESLLFLMLSFISKSLGDASLSAYQASLHFLSVVYMISIGVGNATGIVAARHFKLKKFYSLSTTYIQGIKLGAFILTPFLLACFFFNEYISIIYTSDVPTRKLIEGNLLISIPFLVFEYIYVVTRMTLRSMGDFWIPTLFTISLLNILGMILSVGLLSFYNYSVHSIFVALVLCSFFLMSFLLWRLGSLLRQLNHQLVERQLPYDRA</sequence>
<feature type="transmembrane region" description="Helical" evidence="2">
    <location>
        <begin position="306"/>
        <end position="329"/>
    </location>
</feature>
<dbReference type="RefSeq" id="WP_140676649.1">
    <property type="nucleotide sequence ID" value="NZ_RCZA01000002.1"/>
</dbReference>
<feature type="transmembrane region" description="Helical" evidence="2">
    <location>
        <begin position="120"/>
        <end position="140"/>
    </location>
</feature>
<name>A0A502IJ95_9PSED</name>
<dbReference type="InterPro" id="IPR002528">
    <property type="entry name" value="MATE_fam"/>
</dbReference>
<reference evidence="3 4" key="1">
    <citation type="journal article" date="2019" name="Environ. Microbiol.">
        <title>Species interactions and distinct microbial communities in high Arctic permafrost affected cryosols are associated with the CH4 and CO2 gas fluxes.</title>
        <authorList>
            <person name="Altshuler I."/>
            <person name="Hamel J."/>
            <person name="Turney S."/>
            <person name="Magnuson E."/>
            <person name="Levesque R."/>
            <person name="Greer C."/>
            <person name="Whyte L.G."/>
        </authorList>
    </citation>
    <scope>NUCLEOTIDE SEQUENCE [LARGE SCALE GENOMIC DNA]</scope>
    <source>
        <strain evidence="3 4">OWC5</strain>
    </source>
</reference>
<evidence type="ECO:0000313" key="4">
    <source>
        <dbReference type="Proteomes" id="UP000320914"/>
    </source>
</evidence>
<evidence type="ECO:0000256" key="2">
    <source>
        <dbReference type="SAM" id="Phobius"/>
    </source>
</evidence>
<dbReference type="AlphaFoldDB" id="A0A502IJ95"/>
<feature type="transmembrane region" description="Helical" evidence="2">
    <location>
        <begin position="341"/>
        <end position="357"/>
    </location>
</feature>
<feature type="transmembrane region" description="Helical" evidence="2">
    <location>
        <begin position="152"/>
        <end position="170"/>
    </location>
</feature>
<dbReference type="Pfam" id="PF01554">
    <property type="entry name" value="MatE"/>
    <property type="match status" value="1"/>
</dbReference>
<feature type="transmembrane region" description="Helical" evidence="2">
    <location>
        <begin position="79"/>
        <end position="100"/>
    </location>
</feature>
<feature type="transmembrane region" description="Helical" evidence="2">
    <location>
        <begin position="369"/>
        <end position="395"/>
    </location>
</feature>
<protein>
    <submittedName>
        <fullName evidence="3">MATE family efflux transporter</fullName>
    </submittedName>
</protein>
<comment type="caution">
    <text evidence="3">The sequence shown here is derived from an EMBL/GenBank/DDBJ whole genome shotgun (WGS) entry which is preliminary data.</text>
</comment>
<dbReference type="GO" id="GO:0015297">
    <property type="term" value="F:antiporter activity"/>
    <property type="evidence" value="ECO:0007669"/>
    <property type="project" value="InterPro"/>
</dbReference>
<dbReference type="PANTHER" id="PTHR43298:SF2">
    <property type="entry name" value="FMN_FAD EXPORTER YEEO-RELATED"/>
    <property type="match status" value="1"/>
</dbReference>
<keyword evidence="2" id="KW-0472">Membrane</keyword>
<feature type="transmembrane region" description="Helical" evidence="2">
    <location>
        <begin position="219"/>
        <end position="243"/>
    </location>
</feature>
<feature type="transmembrane region" description="Helical" evidence="2">
    <location>
        <begin position="12"/>
        <end position="33"/>
    </location>
</feature>
<feature type="transmembrane region" description="Helical" evidence="2">
    <location>
        <begin position="263"/>
        <end position="285"/>
    </location>
</feature>
<dbReference type="GO" id="GO:0005886">
    <property type="term" value="C:plasma membrane"/>
    <property type="evidence" value="ECO:0007669"/>
    <property type="project" value="TreeGrafter"/>
</dbReference>
<feature type="transmembrane region" description="Helical" evidence="2">
    <location>
        <begin position="401"/>
        <end position="419"/>
    </location>
</feature>
<keyword evidence="1" id="KW-0813">Transport</keyword>
<dbReference type="InterPro" id="IPR050222">
    <property type="entry name" value="MATE_MdtK"/>
</dbReference>
<keyword evidence="2" id="KW-1133">Transmembrane helix</keyword>
<feature type="transmembrane region" description="Helical" evidence="2">
    <location>
        <begin position="39"/>
        <end position="58"/>
    </location>
</feature>